<accession>A0A7D9E6Y6</accession>
<reference evidence="1" key="1">
    <citation type="submission" date="2020-04" db="EMBL/GenBank/DDBJ databases">
        <authorList>
            <person name="Alioto T."/>
            <person name="Alioto T."/>
            <person name="Gomez Garrido J."/>
        </authorList>
    </citation>
    <scope>NUCLEOTIDE SEQUENCE</scope>
    <source>
        <strain evidence="1">A484AB</strain>
    </source>
</reference>
<keyword evidence="2" id="KW-1185">Reference proteome</keyword>
<evidence type="ECO:0000313" key="1">
    <source>
        <dbReference type="EMBL" id="CAB4001636.1"/>
    </source>
</evidence>
<dbReference type="OrthoDB" id="6113439at2759"/>
<dbReference type="Proteomes" id="UP001152795">
    <property type="component" value="Unassembled WGS sequence"/>
</dbReference>
<comment type="caution">
    <text evidence="1">The sequence shown here is derived from an EMBL/GenBank/DDBJ whole genome shotgun (WGS) entry which is preliminary data.</text>
</comment>
<gene>
    <name evidence="1" type="ORF">PACLA_8A075658</name>
</gene>
<organism evidence="1 2">
    <name type="scientific">Paramuricea clavata</name>
    <name type="common">Red gorgonian</name>
    <name type="synonym">Violescent sea-whip</name>
    <dbReference type="NCBI Taxonomy" id="317549"/>
    <lineage>
        <taxon>Eukaryota</taxon>
        <taxon>Metazoa</taxon>
        <taxon>Cnidaria</taxon>
        <taxon>Anthozoa</taxon>
        <taxon>Octocorallia</taxon>
        <taxon>Malacalcyonacea</taxon>
        <taxon>Plexauridae</taxon>
        <taxon>Paramuricea</taxon>
    </lineage>
</organism>
<dbReference type="EMBL" id="CACRXK020004142">
    <property type="protein sequence ID" value="CAB4001636.1"/>
    <property type="molecule type" value="Genomic_DNA"/>
</dbReference>
<dbReference type="AlphaFoldDB" id="A0A7D9E6Y6"/>
<name>A0A7D9E6Y6_PARCT</name>
<evidence type="ECO:0000313" key="2">
    <source>
        <dbReference type="Proteomes" id="UP001152795"/>
    </source>
</evidence>
<sequence>MLELMLGQIANYCPIIFRNTIVKNSISIEFIWNAIHLHFGFQATGAHFVDFNNIKLQPDKRLEDLSQRLIAFVEDSLLSSSGNITHHNEQITEDEELSPTLENFVVLTWLRVINPALPNLIKQCYGTGLHSRTLASIKPEISQAVSSLLDEIASNDEAKVMCTQTFRRGPSRRLPVPAMRQSGSTRLCEKSCPLCKQASRPDNHFLSECRFLPERDWKYMAKARQIASILEDDEECFDDAAVEDYPHSNDVPEFPVPASRLVQVRQSPYINVLISHHTVRVTIDSGATCNMNRASTADGHSPLEVIGETRITFTREKYELCFEGLVVENLDVEILAGTPFMEANAISVRPARHTVLICDTSYTYGSNKTKSPAVRCAVVLIAPSTSTTIWPGEFIEIALPDGIPDNVYALEPRTDAPSA</sequence>
<protein>
    <submittedName>
        <fullName evidence="1">Uncharacterized protein</fullName>
    </submittedName>
</protein>
<proteinExistence type="predicted"/>